<dbReference type="Gene3D" id="3.10.180.10">
    <property type="entry name" value="2,3-Dihydroxybiphenyl 1,2-Dioxygenase, domain 1"/>
    <property type="match status" value="2"/>
</dbReference>
<keyword evidence="4" id="KW-0560">Oxidoreductase</keyword>
<keyword evidence="1" id="KW-0479">Metal-binding</keyword>
<accession>B0T0E9</accession>
<dbReference type="GO" id="GO:0004493">
    <property type="term" value="F:methylmalonyl-CoA epimerase activity"/>
    <property type="evidence" value="ECO:0007669"/>
    <property type="project" value="TreeGrafter"/>
</dbReference>
<feature type="chain" id="PRO_5002755298" evidence="2">
    <location>
        <begin position="21"/>
        <end position="308"/>
    </location>
</feature>
<dbReference type="HOGENOM" id="CLU_952371_0_0_5"/>
<dbReference type="GO" id="GO:0046872">
    <property type="term" value="F:metal ion binding"/>
    <property type="evidence" value="ECO:0007669"/>
    <property type="project" value="UniProtKB-KW"/>
</dbReference>
<dbReference type="InterPro" id="IPR037523">
    <property type="entry name" value="VOC_core"/>
</dbReference>
<dbReference type="SUPFAM" id="SSF54593">
    <property type="entry name" value="Glyoxalase/Bleomycin resistance protein/Dihydroxybiphenyl dioxygenase"/>
    <property type="match status" value="2"/>
</dbReference>
<dbReference type="InterPro" id="IPR051785">
    <property type="entry name" value="MMCE/EMCE_epimerase"/>
</dbReference>
<dbReference type="GO" id="GO:0051213">
    <property type="term" value="F:dioxygenase activity"/>
    <property type="evidence" value="ECO:0007669"/>
    <property type="project" value="UniProtKB-KW"/>
</dbReference>
<feature type="signal peptide" evidence="2">
    <location>
        <begin position="1"/>
        <end position="20"/>
    </location>
</feature>
<protein>
    <submittedName>
        <fullName evidence="4">Glyoxalase/bleomycin resistance protein/dioxygenase</fullName>
    </submittedName>
</protein>
<dbReference type="STRING" id="366602.Caul_1465"/>
<reference evidence="4" key="1">
    <citation type="submission" date="2008-01" db="EMBL/GenBank/DDBJ databases">
        <title>Complete sequence of chromosome of Caulobacter sp. K31.</title>
        <authorList>
            <consortium name="US DOE Joint Genome Institute"/>
            <person name="Copeland A."/>
            <person name="Lucas S."/>
            <person name="Lapidus A."/>
            <person name="Barry K."/>
            <person name="Glavina del Rio T."/>
            <person name="Dalin E."/>
            <person name="Tice H."/>
            <person name="Pitluck S."/>
            <person name="Bruce D."/>
            <person name="Goodwin L."/>
            <person name="Thompson L.S."/>
            <person name="Brettin T."/>
            <person name="Detter J.C."/>
            <person name="Han C."/>
            <person name="Schmutz J."/>
            <person name="Larimer F."/>
            <person name="Land M."/>
            <person name="Hauser L."/>
            <person name="Kyrpides N."/>
            <person name="Kim E."/>
            <person name="Stephens C."/>
            <person name="Richardson P."/>
        </authorList>
    </citation>
    <scope>NUCLEOTIDE SEQUENCE [LARGE SCALE GENOMIC DNA]</scope>
    <source>
        <strain evidence="4">K31</strain>
    </source>
</reference>
<dbReference type="InterPro" id="IPR004360">
    <property type="entry name" value="Glyas_Fos-R_dOase_dom"/>
</dbReference>
<dbReference type="CDD" id="cd06587">
    <property type="entry name" value="VOC"/>
    <property type="match status" value="2"/>
</dbReference>
<keyword evidence="2" id="KW-0732">Signal</keyword>
<name>B0T0E9_CAUSK</name>
<dbReference type="Pfam" id="PF00903">
    <property type="entry name" value="Glyoxalase"/>
    <property type="match status" value="2"/>
</dbReference>
<evidence type="ECO:0000256" key="2">
    <source>
        <dbReference type="SAM" id="SignalP"/>
    </source>
</evidence>
<dbReference type="EMBL" id="CP000927">
    <property type="protein sequence ID" value="ABZ70595.1"/>
    <property type="molecule type" value="Genomic_DNA"/>
</dbReference>
<dbReference type="PROSITE" id="PS51819">
    <property type="entry name" value="VOC"/>
    <property type="match status" value="2"/>
</dbReference>
<dbReference type="eggNOG" id="COG0346">
    <property type="taxonomic scope" value="Bacteria"/>
</dbReference>
<dbReference type="AlphaFoldDB" id="B0T0E9"/>
<dbReference type="OrthoDB" id="108351at2"/>
<dbReference type="PANTHER" id="PTHR43048">
    <property type="entry name" value="METHYLMALONYL-COA EPIMERASE"/>
    <property type="match status" value="1"/>
</dbReference>
<dbReference type="GO" id="GO:0046491">
    <property type="term" value="P:L-methylmalonyl-CoA metabolic process"/>
    <property type="evidence" value="ECO:0007669"/>
    <property type="project" value="TreeGrafter"/>
</dbReference>
<sequence precursor="true">MGWMAACALLTLAGFGGAVAATPARPPIVSVSHLAVYAADPAKSEAFYTHDLGAVKGIDPENPKGARFYFSPVQFVEVLPVPPGAPSINRLDHAAFNTPDAEAMRAYLASKGVATPAKVETGDDGGRWFDVVDPEGAKIQFVQPPPSPPSIAVNPLSSHMIHVGFIVHDRAKEYAFYRDILGFRPYWFGGMTDDKASWISLQVPDGSDWLEYMIVGAPETKGVPPGMSQATLGVLNHFSLGVADTRAAYTLLWNGDRLRGQGEVPKIGRDAKWQLNLYDPDGTRAEVMEFHAIGKPCCSPFTAADPEK</sequence>
<evidence type="ECO:0000313" key="4">
    <source>
        <dbReference type="EMBL" id="ABZ70595.1"/>
    </source>
</evidence>
<feature type="domain" description="VOC" evidence="3">
    <location>
        <begin position="159"/>
        <end position="290"/>
    </location>
</feature>
<dbReference type="PANTHER" id="PTHR43048:SF3">
    <property type="entry name" value="METHYLMALONYL-COA EPIMERASE, MITOCHONDRIAL"/>
    <property type="match status" value="1"/>
</dbReference>
<feature type="domain" description="VOC" evidence="3">
    <location>
        <begin position="30"/>
        <end position="144"/>
    </location>
</feature>
<evidence type="ECO:0000259" key="3">
    <source>
        <dbReference type="PROSITE" id="PS51819"/>
    </source>
</evidence>
<keyword evidence="4" id="KW-0223">Dioxygenase</keyword>
<evidence type="ECO:0000256" key="1">
    <source>
        <dbReference type="ARBA" id="ARBA00022723"/>
    </source>
</evidence>
<dbReference type="KEGG" id="cak:Caul_1465"/>
<gene>
    <name evidence="4" type="ordered locus">Caul_1465</name>
</gene>
<dbReference type="InterPro" id="IPR029068">
    <property type="entry name" value="Glyas_Bleomycin-R_OHBP_Dase"/>
</dbReference>
<proteinExistence type="predicted"/>
<organism evidence="4">
    <name type="scientific">Caulobacter sp. (strain K31)</name>
    <dbReference type="NCBI Taxonomy" id="366602"/>
    <lineage>
        <taxon>Bacteria</taxon>
        <taxon>Pseudomonadati</taxon>
        <taxon>Pseudomonadota</taxon>
        <taxon>Alphaproteobacteria</taxon>
        <taxon>Caulobacterales</taxon>
        <taxon>Caulobacteraceae</taxon>
        <taxon>Caulobacter</taxon>
    </lineage>
</organism>